<organism evidence="1 2">
    <name type="scientific">Arachis hypogaea</name>
    <name type="common">Peanut</name>
    <dbReference type="NCBI Taxonomy" id="3818"/>
    <lineage>
        <taxon>Eukaryota</taxon>
        <taxon>Viridiplantae</taxon>
        <taxon>Streptophyta</taxon>
        <taxon>Embryophyta</taxon>
        <taxon>Tracheophyta</taxon>
        <taxon>Spermatophyta</taxon>
        <taxon>Magnoliopsida</taxon>
        <taxon>eudicotyledons</taxon>
        <taxon>Gunneridae</taxon>
        <taxon>Pentapetalae</taxon>
        <taxon>rosids</taxon>
        <taxon>fabids</taxon>
        <taxon>Fabales</taxon>
        <taxon>Fabaceae</taxon>
        <taxon>Papilionoideae</taxon>
        <taxon>50 kb inversion clade</taxon>
        <taxon>dalbergioids sensu lato</taxon>
        <taxon>Dalbergieae</taxon>
        <taxon>Pterocarpus clade</taxon>
        <taxon>Arachis</taxon>
    </lineage>
</organism>
<dbReference type="AlphaFoldDB" id="A0A6B9VA71"/>
<dbReference type="EMBL" id="CP031001">
    <property type="protein sequence ID" value="QHN77591.1"/>
    <property type="molecule type" value="Genomic_DNA"/>
</dbReference>
<protein>
    <submittedName>
        <fullName evidence="1">Uncharacterized protein</fullName>
    </submittedName>
</protein>
<evidence type="ECO:0000313" key="1">
    <source>
        <dbReference type="EMBL" id="QHN77591.1"/>
    </source>
</evidence>
<gene>
    <name evidence="1" type="ORF">DS421_19g654020</name>
</gene>
<accession>A0A6B9VA71</accession>
<evidence type="ECO:0000313" key="2">
    <source>
        <dbReference type="Proteomes" id="UP000464620"/>
    </source>
</evidence>
<name>A0A6B9VA71_ARAHY</name>
<reference evidence="1 2" key="1">
    <citation type="submission" date="2020-01" db="EMBL/GenBank/DDBJ databases">
        <title>Genome sequence of Arachis hypogaea, cultivar Shitouqi.</title>
        <authorList>
            <person name="Zhuang W."/>
            <person name="Chen H."/>
            <person name="Varshney R."/>
            <person name="Wang D."/>
            <person name="Ming R."/>
        </authorList>
    </citation>
    <scope>NUCLEOTIDE SEQUENCE [LARGE SCALE GENOMIC DNA]</scope>
    <source>
        <tissue evidence="1">Young leaf</tissue>
    </source>
</reference>
<sequence length="57" mass="6858">MDHLKDLVIIFILRQRYSTVHLLSKFTLHLLKDVIHVFELKLHFNLAVKGATWHNFF</sequence>
<proteinExistence type="predicted"/>
<dbReference type="Proteomes" id="UP000464620">
    <property type="component" value="Chromosome B09"/>
</dbReference>